<evidence type="ECO:0000313" key="2">
    <source>
        <dbReference type="EMBL" id="KAL2652001.1"/>
    </source>
</evidence>
<protein>
    <submittedName>
        <fullName evidence="2">Uncharacterized protein</fullName>
    </submittedName>
</protein>
<sequence>MTVTLLQSAYAVGSARSPLTACEAGASFLPGGKADRTDIDELDEIVQKYCREHQRKTESPLPATGERREGEDDRDKREMLHSLASHSLVSRLPSFVVVVVTFGLIDYEFPRCQAWDSALSAK</sequence>
<feature type="region of interest" description="Disordered" evidence="1">
    <location>
        <begin position="51"/>
        <end position="78"/>
    </location>
</feature>
<keyword evidence="3" id="KW-1185">Reference proteome</keyword>
<feature type="compositionally biased region" description="Basic and acidic residues" evidence="1">
    <location>
        <begin position="65"/>
        <end position="78"/>
    </location>
</feature>
<accession>A0ABD1ZMB5</accession>
<reference evidence="2 3" key="1">
    <citation type="submission" date="2024-09" db="EMBL/GenBank/DDBJ databases">
        <title>Chromosome-scale assembly of Riccia fluitans.</title>
        <authorList>
            <person name="Paukszto L."/>
            <person name="Sawicki J."/>
            <person name="Karawczyk K."/>
            <person name="Piernik-Szablinska J."/>
            <person name="Szczecinska M."/>
            <person name="Mazdziarz M."/>
        </authorList>
    </citation>
    <scope>NUCLEOTIDE SEQUENCE [LARGE SCALE GENOMIC DNA]</scope>
    <source>
        <strain evidence="2">Rf_01</strain>
        <tissue evidence="2">Aerial parts of the thallus</tissue>
    </source>
</reference>
<dbReference type="Proteomes" id="UP001605036">
    <property type="component" value="Unassembled WGS sequence"/>
</dbReference>
<gene>
    <name evidence="2" type="ORF">R1flu_020129</name>
</gene>
<comment type="caution">
    <text evidence="2">The sequence shown here is derived from an EMBL/GenBank/DDBJ whole genome shotgun (WGS) entry which is preliminary data.</text>
</comment>
<organism evidence="2 3">
    <name type="scientific">Riccia fluitans</name>
    <dbReference type="NCBI Taxonomy" id="41844"/>
    <lineage>
        <taxon>Eukaryota</taxon>
        <taxon>Viridiplantae</taxon>
        <taxon>Streptophyta</taxon>
        <taxon>Embryophyta</taxon>
        <taxon>Marchantiophyta</taxon>
        <taxon>Marchantiopsida</taxon>
        <taxon>Marchantiidae</taxon>
        <taxon>Marchantiales</taxon>
        <taxon>Ricciaceae</taxon>
        <taxon>Riccia</taxon>
    </lineage>
</organism>
<evidence type="ECO:0000256" key="1">
    <source>
        <dbReference type="SAM" id="MobiDB-lite"/>
    </source>
</evidence>
<evidence type="ECO:0000313" key="3">
    <source>
        <dbReference type="Proteomes" id="UP001605036"/>
    </source>
</evidence>
<proteinExistence type="predicted"/>
<dbReference type="AlphaFoldDB" id="A0ABD1ZMB5"/>
<name>A0ABD1ZMB5_9MARC</name>
<dbReference type="EMBL" id="JBHFFA010000001">
    <property type="protein sequence ID" value="KAL2652001.1"/>
    <property type="molecule type" value="Genomic_DNA"/>
</dbReference>